<keyword evidence="5" id="KW-0255">Endonuclease</keyword>
<dbReference type="EMBL" id="QNGE01002225">
    <property type="protein sequence ID" value="KAA3675950.1"/>
    <property type="molecule type" value="Genomic_DNA"/>
</dbReference>
<keyword evidence="11" id="KW-1185">Reference proteome</keyword>
<dbReference type="Pfam" id="PF14529">
    <property type="entry name" value="Exo_endo_phos_2"/>
    <property type="match status" value="1"/>
</dbReference>
<evidence type="ECO:0000256" key="3">
    <source>
        <dbReference type="ARBA" id="ARBA00022695"/>
    </source>
</evidence>
<evidence type="ECO:0000313" key="10">
    <source>
        <dbReference type="EMBL" id="KAA3675950.1"/>
    </source>
</evidence>
<dbReference type="GO" id="GO:0006508">
    <property type="term" value="P:proteolysis"/>
    <property type="evidence" value="ECO:0007669"/>
    <property type="project" value="UniProtKB-KW"/>
</dbReference>
<keyword evidence="4" id="KW-0540">Nuclease</keyword>
<dbReference type="AlphaFoldDB" id="A0A5J4NL39"/>
<name>A0A5J4NL39_9TREM</name>
<dbReference type="SUPFAM" id="SSF56672">
    <property type="entry name" value="DNA/RNA polymerases"/>
    <property type="match status" value="2"/>
</dbReference>
<proteinExistence type="predicted"/>
<dbReference type="PRINTS" id="PR01345">
    <property type="entry name" value="CERVTRCPTASE"/>
</dbReference>
<keyword evidence="7" id="KW-0695">RNA-directed DNA polymerase</keyword>
<dbReference type="InterPro" id="IPR005135">
    <property type="entry name" value="Endo/exonuclease/phosphatase"/>
</dbReference>
<evidence type="ECO:0000256" key="4">
    <source>
        <dbReference type="ARBA" id="ARBA00022722"/>
    </source>
</evidence>
<reference evidence="10 11" key="1">
    <citation type="journal article" date="2019" name="Gigascience">
        <title>Whole-genome sequence of the oriental lung fluke Paragonimus westermani.</title>
        <authorList>
            <person name="Oey H."/>
            <person name="Zakrzewski M."/>
            <person name="Narain K."/>
            <person name="Devi K.R."/>
            <person name="Agatsuma T."/>
            <person name="Nawaratna S."/>
            <person name="Gobert G.N."/>
            <person name="Jones M.K."/>
            <person name="Ragan M.A."/>
            <person name="McManus D.P."/>
            <person name="Krause L."/>
        </authorList>
    </citation>
    <scope>NUCLEOTIDE SEQUENCE [LARGE SCALE GENOMIC DNA]</scope>
    <source>
        <strain evidence="10 11">IND2009</strain>
    </source>
</reference>
<dbReference type="PROSITE" id="PS50878">
    <property type="entry name" value="RT_POL"/>
    <property type="match status" value="2"/>
</dbReference>
<evidence type="ECO:0000256" key="2">
    <source>
        <dbReference type="ARBA" id="ARBA00022679"/>
    </source>
</evidence>
<dbReference type="Proteomes" id="UP000324629">
    <property type="component" value="Unassembled WGS sequence"/>
</dbReference>
<keyword evidence="6" id="KW-0378">Hydrolase</keyword>
<evidence type="ECO:0000256" key="1">
    <source>
        <dbReference type="ARBA" id="ARBA00022670"/>
    </source>
</evidence>
<feature type="domain" description="Reverse transcriptase" evidence="9">
    <location>
        <begin position="419"/>
        <end position="686"/>
    </location>
</feature>
<dbReference type="Gene3D" id="3.60.10.10">
    <property type="entry name" value="Endonuclease/exonuclease/phosphatase"/>
    <property type="match status" value="1"/>
</dbReference>
<keyword evidence="1" id="KW-0645">Protease</keyword>
<comment type="caution">
    <text evidence="10">The sequence shown here is derived from an EMBL/GenBank/DDBJ whole genome shotgun (WGS) entry which is preliminary data.</text>
</comment>
<evidence type="ECO:0000313" key="11">
    <source>
        <dbReference type="Proteomes" id="UP000324629"/>
    </source>
</evidence>
<dbReference type="GO" id="GO:0003964">
    <property type="term" value="F:RNA-directed DNA polymerase activity"/>
    <property type="evidence" value="ECO:0007669"/>
    <property type="project" value="UniProtKB-KW"/>
</dbReference>
<organism evidence="10 11">
    <name type="scientific">Paragonimus westermani</name>
    <dbReference type="NCBI Taxonomy" id="34504"/>
    <lineage>
        <taxon>Eukaryota</taxon>
        <taxon>Metazoa</taxon>
        <taxon>Spiralia</taxon>
        <taxon>Lophotrochozoa</taxon>
        <taxon>Platyhelminthes</taxon>
        <taxon>Trematoda</taxon>
        <taxon>Digenea</taxon>
        <taxon>Plagiorchiida</taxon>
        <taxon>Troglotremata</taxon>
        <taxon>Troglotrematidae</taxon>
        <taxon>Paragonimus</taxon>
    </lineage>
</organism>
<feature type="region of interest" description="Disordered" evidence="8">
    <location>
        <begin position="1087"/>
        <end position="1108"/>
    </location>
</feature>
<evidence type="ECO:0000259" key="9">
    <source>
        <dbReference type="PROSITE" id="PS50878"/>
    </source>
</evidence>
<dbReference type="InterPro" id="IPR043502">
    <property type="entry name" value="DNA/RNA_pol_sf"/>
</dbReference>
<dbReference type="CDD" id="cd01647">
    <property type="entry name" value="RT_LTR"/>
    <property type="match status" value="1"/>
</dbReference>
<evidence type="ECO:0000256" key="7">
    <source>
        <dbReference type="ARBA" id="ARBA00022918"/>
    </source>
</evidence>
<evidence type="ECO:0000256" key="6">
    <source>
        <dbReference type="ARBA" id="ARBA00022801"/>
    </source>
</evidence>
<dbReference type="InterPro" id="IPR000477">
    <property type="entry name" value="RT_dom"/>
</dbReference>
<dbReference type="FunFam" id="3.10.10.10:FF:000007">
    <property type="entry name" value="Retrovirus-related Pol polyprotein from transposon 17.6-like Protein"/>
    <property type="match status" value="1"/>
</dbReference>
<protein>
    <recommendedName>
        <fullName evidence="9">Reverse transcriptase domain-containing protein</fullName>
    </recommendedName>
</protein>
<gene>
    <name evidence="10" type="ORF">DEA37_0014541</name>
</gene>
<dbReference type="SUPFAM" id="SSF56219">
    <property type="entry name" value="DNase I-like"/>
    <property type="match status" value="1"/>
</dbReference>
<dbReference type="GO" id="GO:0004519">
    <property type="term" value="F:endonuclease activity"/>
    <property type="evidence" value="ECO:0007669"/>
    <property type="project" value="UniProtKB-KW"/>
</dbReference>
<feature type="domain" description="Reverse transcriptase" evidence="9">
    <location>
        <begin position="855"/>
        <end position="1055"/>
    </location>
</feature>
<evidence type="ECO:0000256" key="5">
    <source>
        <dbReference type="ARBA" id="ARBA00022759"/>
    </source>
</evidence>
<dbReference type="PANTHER" id="PTHR33332">
    <property type="entry name" value="REVERSE TRANSCRIPTASE DOMAIN-CONTAINING PROTEIN"/>
    <property type="match status" value="1"/>
</dbReference>
<dbReference type="Pfam" id="PF00078">
    <property type="entry name" value="RVT_1"/>
    <property type="match status" value="2"/>
</dbReference>
<accession>A0A5J4NL39</accession>
<dbReference type="Gene3D" id="3.30.70.270">
    <property type="match status" value="1"/>
</dbReference>
<dbReference type="CDD" id="cd01650">
    <property type="entry name" value="RT_nLTR_like"/>
    <property type="match status" value="1"/>
</dbReference>
<keyword evidence="2" id="KW-0808">Transferase</keyword>
<keyword evidence="3" id="KW-0548">Nucleotidyltransferase</keyword>
<sequence>MSLLRRDRIVRGGGVAIYYNQQLLCREVTDGDLMLQDTLWCSVKMVSGADCIVGVIYRPPSAQESYNSSLLEKIRLVSSRYRTRVLIMGDFNLPNLLKSQIHPVNSLDSNFQELMHDLPLYNHVSNNTRFRGTDTPSILDLVLTGEENVVEDMIYETPLGLSDHLVLVFDYVCNAERSSDAHKTIRKVDFVKLSNALHNITDWSPESSDVHQHWSRLIGRLRNEIELHSYYVPKKPRKGFQFQVRSRTRKWIAVRNAAWGDHQRHVTPESWEKYRLLRNKVTKLVKEDKQEHQTQIMRKMEQNPKLLYQIVNNQSKVKPGVSPLQTSEGTTATASAAAEELANFYSTVFCPKECVTLSLHPLLSPTDTLQDMTVNAESVLLILLGLNTKKSPGADEITPLILKQCARSLYTSLTDLFNLSLNCSMVPMDWKCGTITPIFKGGDRSDVSNYRPVTLLPVISKVLERLVANKLTKHLEGNNILSIAQHGFRKSHSCLSNLLLTLDDWTLAIDNGNPIHACYLDMSKAFDRVNHSILLQKLKQHGVTGKLLAWLENYLMDRVIQVRVDGALSKPVAVTSGVPQGSVLGPTLFLIYANDIPNLVRCKIILFADDIKLWASIHTSEDCVLLQEDLNALYDWSLRNKLPFNFQKCKMLNIGKCVEFTYTLGPHRLAWTTDEKDLGVWISSSLKTSLQCTAVYKRTSKILALLKRIFGRFTRQTLPSILNTYIRPTMEYAVQVWSPWLQKDIVLLQRIYHRATKLVTGLQSKPYEERIESLKLFDFCYRRIRGDLILTYNILHTPNHPLQKLFVRREPRISRTHDYLLAVPHSRGNSRRYFFAVRVCFAWNSLPQDVAHSPNLNIFKTNLDSFLSTQTKIEPPHSDWRPCGDYRSLSNATIPDRYPIPHIQDITASLHGTHVFSKIDLVRAYHQIPVADEDVAKTAVITPFNLFEFLRMPFGLRNAAQTFQGFIDDVTRGLDFVHPYIDDLLVASASEEEHQIHLRQLFNRLATFGITINAEKTVVRTPTSGEHCSLVRLRCLKVGPRSHGRPEYSRLAYMLHFIPICFSGYERKCAPDNQTVTCRPADSTLNARDFADQPSGNVDAPGDNVLQK</sequence>
<dbReference type="InterPro" id="IPR036691">
    <property type="entry name" value="Endo/exonu/phosph_ase_sf"/>
</dbReference>
<dbReference type="GO" id="GO:0008233">
    <property type="term" value="F:peptidase activity"/>
    <property type="evidence" value="ECO:0007669"/>
    <property type="project" value="UniProtKB-KW"/>
</dbReference>
<evidence type="ECO:0000256" key="8">
    <source>
        <dbReference type="SAM" id="MobiDB-lite"/>
    </source>
</evidence>
<dbReference type="InterPro" id="IPR043128">
    <property type="entry name" value="Rev_trsase/Diguanyl_cyclase"/>
</dbReference>